<evidence type="ECO:0000256" key="8">
    <source>
        <dbReference type="ARBA" id="ARBA00054043"/>
    </source>
</evidence>
<dbReference type="FunFam" id="3.40.630.70:FF:000001">
    <property type="entry name" value="Leucyl/phenylalanyl-tRNA--protein transferase"/>
    <property type="match status" value="1"/>
</dbReference>
<dbReference type="PANTHER" id="PTHR30098:SF2">
    <property type="entry name" value="LEUCYL_PHENYLALANYL-TRNA--PROTEIN TRANSFERASE"/>
    <property type="match status" value="1"/>
</dbReference>
<name>A0A0S4KSU5_9BACT</name>
<reference evidence="17" key="1">
    <citation type="submission" date="2015-09" db="EMBL/GenBank/DDBJ databases">
        <authorList>
            <person name="Daims H."/>
        </authorList>
    </citation>
    <scope>NUCLEOTIDE SEQUENCE [LARGE SCALE GENOMIC DNA]</scope>
</reference>
<evidence type="ECO:0000256" key="12">
    <source>
        <dbReference type="ARBA" id="ARBA00077136"/>
    </source>
</evidence>
<gene>
    <name evidence="15 16" type="primary">aat</name>
    <name evidence="16" type="ORF">NITINOP_1406</name>
</gene>
<dbReference type="InterPro" id="IPR004616">
    <property type="entry name" value="Leu/Phe-tRNA_Trfase"/>
</dbReference>
<keyword evidence="17" id="KW-1185">Reference proteome</keyword>
<comment type="catalytic activity">
    <reaction evidence="5 15">
        <text>L-phenylalanyl-tRNA(Phe) + an N-terminal L-alpha-aminoacyl-[protein] = an N-terminal L-phenylalanyl-L-alpha-aminoacyl-[protein] + tRNA(Phe)</text>
        <dbReference type="Rhea" id="RHEA:43632"/>
        <dbReference type="Rhea" id="RHEA-COMP:9668"/>
        <dbReference type="Rhea" id="RHEA-COMP:9699"/>
        <dbReference type="Rhea" id="RHEA-COMP:10636"/>
        <dbReference type="Rhea" id="RHEA-COMP:10637"/>
        <dbReference type="ChEBI" id="CHEBI:78442"/>
        <dbReference type="ChEBI" id="CHEBI:78531"/>
        <dbReference type="ChEBI" id="CHEBI:78597"/>
        <dbReference type="ChEBI" id="CHEBI:83561"/>
        <dbReference type="EC" id="2.3.2.6"/>
    </reaction>
</comment>
<evidence type="ECO:0000256" key="11">
    <source>
        <dbReference type="ARBA" id="ARBA00074372"/>
    </source>
</evidence>
<dbReference type="Gene3D" id="3.40.630.70">
    <property type="entry name" value="Leucyl/phenylalanyl-tRNA-protein transferase, C-terminal domain"/>
    <property type="match status" value="1"/>
</dbReference>
<dbReference type="InterPro" id="IPR042203">
    <property type="entry name" value="Leu/Phe-tRNA_Trfase_C"/>
</dbReference>
<dbReference type="Gene3D" id="3.30.70.3550">
    <property type="entry name" value="Leucyl/phenylalanyl-tRNA-protein transferase, N-terminal domain"/>
    <property type="match status" value="1"/>
</dbReference>
<comment type="catalytic activity">
    <reaction evidence="6 15">
        <text>N-terminal L-arginyl-[protein] + L-leucyl-tRNA(Leu) = N-terminal L-leucyl-L-arginyl-[protein] + tRNA(Leu) + H(+)</text>
        <dbReference type="Rhea" id="RHEA:50416"/>
        <dbReference type="Rhea" id="RHEA-COMP:9613"/>
        <dbReference type="Rhea" id="RHEA-COMP:9622"/>
        <dbReference type="Rhea" id="RHEA-COMP:12672"/>
        <dbReference type="Rhea" id="RHEA-COMP:12673"/>
        <dbReference type="ChEBI" id="CHEBI:15378"/>
        <dbReference type="ChEBI" id="CHEBI:64719"/>
        <dbReference type="ChEBI" id="CHEBI:78442"/>
        <dbReference type="ChEBI" id="CHEBI:78494"/>
        <dbReference type="ChEBI" id="CHEBI:133044"/>
        <dbReference type="EC" id="2.3.2.6"/>
    </reaction>
</comment>
<organism evidence="16 17">
    <name type="scientific">Candidatus Nitrospira inopinata</name>
    <dbReference type="NCBI Taxonomy" id="1715989"/>
    <lineage>
        <taxon>Bacteria</taxon>
        <taxon>Pseudomonadati</taxon>
        <taxon>Nitrospirota</taxon>
        <taxon>Nitrospiria</taxon>
        <taxon>Nitrospirales</taxon>
        <taxon>Nitrospiraceae</taxon>
        <taxon>Nitrospira</taxon>
    </lineage>
</organism>
<protein>
    <recommendedName>
        <fullName evidence="11 15">Leucyl/phenylalanyl-tRNA--protein transferase</fullName>
        <ecNumber evidence="10 15">2.3.2.6</ecNumber>
    </recommendedName>
    <alternativeName>
        <fullName evidence="12 15">L/F-transferase</fullName>
    </alternativeName>
    <alternativeName>
        <fullName evidence="13 15">Leucyltransferase</fullName>
    </alternativeName>
    <alternativeName>
        <fullName evidence="14 15">Phenyalanyltransferase</fullName>
    </alternativeName>
</protein>
<evidence type="ECO:0000256" key="14">
    <source>
        <dbReference type="ARBA" id="ARBA00083640"/>
    </source>
</evidence>
<dbReference type="STRING" id="1715989.NITINOP_1406"/>
<keyword evidence="4 15" id="KW-0012">Acyltransferase</keyword>
<evidence type="ECO:0000313" key="16">
    <source>
        <dbReference type="EMBL" id="CUQ66381.1"/>
    </source>
</evidence>
<dbReference type="HAMAP" id="MF_00688">
    <property type="entry name" value="Leu_Phe_trans"/>
    <property type="match status" value="1"/>
</dbReference>
<keyword evidence="2 15" id="KW-0963">Cytoplasm</keyword>
<comment type="subcellular location">
    <subcellularLocation>
        <location evidence="1 15">Cytoplasm</location>
    </subcellularLocation>
</comment>
<evidence type="ECO:0000313" key="17">
    <source>
        <dbReference type="Proteomes" id="UP000066284"/>
    </source>
</evidence>
<dbReference type="RefSeq" id="WP_062484392.1">
    <property type="nucleotide sequence ID" value="NZ_LN885086.1"/>
</dbReference>
<dbReference type="GO" id="GO:0030163">
    <property type="term" value="P:protein catabolic process"/>
    <property type="evidence" value="ECO:0007669"/>
    <property type="project" value="UniProtKB-UniRule"/>
</dbReference>
<dbReference type="AlphaFoldDB" id="A0A0S4KSU5"/>
<evidence type="ECO:0000256" key="5">
    <source>
        <dbReference type="ARBA" id="ARBA00050607"/>
    </source>
</evidence>
<dbReference type="EC" id="2.3.2.6" evidence="10 15"/>
<dbReference type="KEGG" id="nio:NITINOP_1406"/>
<evidence type="ECO:0000256" key="13">
    <source>
        <dbReference type="ARBA" id="ARBA00077165"/>
    </source>
</evidence>
<evidence type="ECO:0000256" key="7">
    <source>
        <dbReference type="ARBA" id="ARBA00051538"/>
    </source>
</evidence>
<comment type="catalytic activity">
    <reaction evidence="7 15">
        <text>N-terminal L-lysyl-[protein] + L-leucyl-tRNA(Leu) = N-terminal L-leucyl-L-lysyl-[protein] + tRNA(Leu) + H(+)</text>
        <dbReference type="Rhea" id="RHEA:12340"/>
        <dbReference type="Rhea" id="RHEA-COMP:9613"/>
        <dbReference type="Rhea" id="RHEA-COMP:9622"/>
        <dbReference type="Rhea" id="RHEA-COMP:12670"/>
        <dbReference type="Rhea" id="RHEA-COMP:12671"/>
        <dbReference type="ChEBI" id="CHEBI:15378"/>
        <dbReference type="ChEBI" id="CHEBI:65249"/>
        <dbReference type="ChEBI" id="CHEBI:78442"/>
        <dbReference type="ChEBI" id="CHEBI:78494"/>
        <dbReference type="ChEBI" id="CHEBI:133043"/>
        <dbReference type="EC" id="2.3.2.6"/>
    </reaction>
</comment>
<dbReference type="GO" id="GO:0008914">
    <property type="term" value="F:leucyl-tRNA--protein transferase activity"/>
    <property type="evidence" value="ECO:0007669"/>
    <property type="project" value="UniProtKB-UniRule"/>
</dbReference>
<accession>A0A0S4KSU5</accession>
<evidence type="ECO:0000256" key="1">
    <source>
        <dbReference type="ARBA" id="ARBA00004496"/>
    </source>
</evidence>
<dbReference type="OrthoDB" id="9790282at2"/>
<keyword evidence="3 15" id="KW-0808">Transferase</keyword>
<comment type="similarity">
    <text evidence="9 15">Belongs to the L/F-transferase family.</text>
</comment>
<evidence type="ECO:0000256" key="2">
    <source>
        <dbReference type="ARBA" id="ARBA00022490"/>
    </source>
</evidence>
<dbReference type="FunFam" id="3.30.70.3550:FF:000001">
    <property type="entry name" value="Leucyl/phenylalanyl-tRNA--protein transferase"/>
    <property type="match status" value="1"/>
</dbReference>
<dbReference type="NCBIfam" id="TIGR00667">
    <property type="entry name" value="aat"/>
    <property type="match status" value="1"/>
</dbReference>
<dbReference type="PANTHER" id="PTHR30098">
    <property type="entry name" value="LEUCYL/PHENYLALANYL-TRNA--PROTEIN TRANSFERASE"/>
    <property type="match status" value="1"/>
</dbReference>
<comment type="function">
    <text evidence="8 15">Functions in the N-end rule pathway of protein degradation where it conjugates Leu, Phe and, less efficiently, Met from aminoacyl-tRNAs to the N-termini of proteins containing an N-terminal arginine or lysine.</text>
</comment>
<evidence type="ECO:0000256" key="10">
    <source>
        <dbReference type="ARBA" id="ARBA00066767"/>
    </source>
</evidence>
<evidence type="ECO:0000256" key="3">
    <source>
        <dbReference type="ARBA" id="ARBA00022679"/>
    </source>
</evidence>
<evidence type="ECO:0000256" key="4">
    <source>
        <dbReference type="ARBA" id="ARBA00023315"/>
    </source>
</evidence>
<dbReference type="EMBL" id="LN885086">
    <property type="protein sequence ID" value="CUQ66381.1"/>
    <property type="molecule type" value="Genomic_DNA"/>
</dbReference>
<evidence type="ECO:0000256" key="9">
    <source>
        <dbReference type="ARBA" id="ARBA00061535"/>
    </source>
</evidence>
<evidence type="ECO:0000256" key="6">
    <source>
        <dbReference type="ARBA" id="ARBA00050652"/>
    </source>
</evidence>
<dbReference type="Proteomes" id="UP000066284">
    <property type="component" value="Chromosome 1"/>
</dbReference>
<dbReference type="InterPro" id="IPR042221">
    <property type="entry name" value="Leu/Phe-tRNA_Trfase_N"/>
</dbReference>
<dbReference type="SUPFAM" id="SSF55729">
    <property type="entry name" value="Acyl-CoA N-acyltransferases (Nat)"/>
    <property type="match status" value="1"/>
</dbReference>
<sequence>MIVRLKGTDLRFPPVEWASPDGLLAVGGDLRPERLLEAYRHGIFPWYNEGQPILWWSPDPRAVLFPSKLHVPRRLDRTLRGGRFSITFDTQFRAVMEGCAGPRPQYPDGGTWITPEMIEAYTKLHELGYAHSAEAWREGTLVGGIYGVAIGGAFFAESMFASVDDASKAALVTLVQRLQAWDFRLIDCQQYSPHVRRFGAEEIPRRDFIVLLSEAVRRPDRRGRWTVDAA</sequence>
<dbReference type="GO" id="GO:0005737">
    <property type="term" value="C:cytoplasm"/>
    <property type="evidence" value="ECO:0007669"/>
    <property type="project" value="UniProtKB-SubCell"/>
</dbReference>
<dbReference type="InterPro" id="IPR016181">
    <property type="entry name" value="Acyl_CoA_acyltransferase"/>
</dbReference>
<dbReference type="Pfam" id="PF03588">
    <property type="entry name" value="Leu_Phe_trans"/>
    <property type="match status" value="1"/>
</dbReference>
<proteinExistence type="inferred from homology"/>
<evidence type="ECO:0000256" key="15">
    <source>
        <dbReference type="HAMAP-Rule" id="MF_00688"/>
    </source>
</evidence>